<organism evidence="2 3">
    <name type="scientific">Euplotes crassus</name>
    <dbReference type="NCBI Taxonomy" id="5936"/>
    <lineage>
        <taxon>Eukaryota</taxon>
        <taxon>Sar</taxon>
        <taxon>Alveolata</taxon>
        <taxon>Ciliophora</taxon>
        <taxon>Intramacronucleata</taxon>
        <taxon>Spirotrichea</taxon>
        <taxon>Hypotrichia</taxon>
        <taxon>Euplotida</taxon>
        <taxon>Euplotidae</taxon>
        <taxon>Moneuplotes</taxon>
    </lineage>
</organism>
<sequence length="536" mass="62974">MSFTLKERGPFQIEEDGTPRLTDERLRDFFSSMTHFTLTFLVRHNIPTTKFTTYDCYRWITTADFRVVNNGHFSQFNQMERQFCQNVPDKYIQTNFLTRYLWVLLITFILSLLSLYLNVKYVKGITSSIERVRKELNKDHQQKQKERLTTTQMNNKNSIDSHKFGLDEIYEGEEEQDEPLDEEDMRFSWADLTIADWRELYSGWSFLTILGNIITLIALAFLLASTATSQREGEIMLGFGAFLVLISLLKYYENARVYNIVWNTALKSSSVFFRATIGSLPIFIGFVVLAFCLFNGNSYMAYFTFTMYSLFTTLSGDIIFFLFVELKEVAYLLIQVFLIGFMFIWFAVIFSVIVVIVGDGYIAAKSSTKYDWIIDSNEYEEEVVKNINTFFRQNYDGRDPLKPFREKSIREENRKNRLRVILIKDRELHQLRYAQSLGIPVENLPKKSILDETPLQKLVKDHDPLSNQAKECVKLLNIFQKNIIRKTFKRDNDDKRDYADRLKACIGKLNKRIQKVKYLSKVEYEGLDVRIEEGEQ</sequence>
<dbReference type="PANTHER" id="PTHR12127:SF7">
    <property type="entry name" value="SD02261P"/>
    <property type="match status" value="1"/>
</dbReference>
<feature type="transmembrane region" description="Helical" evidence="1">
    <location>
        <begin position="201"/>
        <end position="223"/>
    </location>
</feature>
<dbReference type="GO" id="GO:0072345">
    <property type="term" value="F:NAADP-sensitive calcium-release channel activity"/>
    <property type="evidence" value="ECO:0007669"/>
    <property type="project" value="TreeGrafter"/>
</dbReference>
<feature type="transmembrane region" description="Helical" evidence="1">
    <location>
        <begin position="272"/>
        <end position="294"/>
    </location>
</feature>
<proteinExistence type="predicted"/>
<comment type="caution">
    <text evidence="2">The sequence shown here is derived from an EMBL/GenBank/DDBJ whole genome shotgun (WGS) entry which is preliminary data.</text>
</comment>
<keyword evidence="1" id="KW-1133">Transmembrane helix</keyword>
<keyword evidence="1" id="KW-0472">Membrane</keyword>
<feature type="transmembrane region" description="Helical" evidence="1">
    <location>
        <begin position="235"/>
        <end position="252"/>
    </location>
</feature>
<keyword evidence="1" id="KW-0812">Transmembrane</keyword>
<dbReference type="EMBL" id="CAMPGE010028841">
    <property type="protein sequence ID" value="CAI2386340.1"/>
    <property type="molecule type" value="Genomic_DNA"/>
</dbReference>
<dbReference type="PANTHER" id="PTHR12127">
    <property type="entry name" value="MUCOLIPIN"/>
    <property type="match status" value="1"/>
</dbReference>
<evidence type="ECO:0000313" key="2">
    <source>
        <dbReference type="EMBL" id="CAI2386340.1"/>
    </source>
</evidence>
<protein>
    <recommendedName>
        <fullName evidence="4">Polycystin cation channel PKD1/PKD2 domain-containing protein</fullName>
    </recommendedName>
</protein>
<feature type="transmembrane region" description="Helical" evidence="1">
    <location>
        <begin position="330"/>
        <end position="357"/>
    </location>
</feature>
<dbReference type="GO" id="GO:0016020">
    <property type="term" value="C:membrane"/>
    <property type="evidence" value="ECO:0007669"/>
    <property type="project" value="TreeGrafter"/>
</dbReference>
<evidence type="ECO:0000256" key="1">
    <source>
        <dbReference type="SAM" id="Phobius"/>
    </source>
</evidence>
<accession>A0AAD1Y7Q8</accession>
<feature type="transmembrane region" description="Helical" evidence="1">
    <location>
        <begin position="100"/>
        <end position="119"/>
    </location>
</feature>
<dbReference type="Proteomes" id="UP001295684">
    <property type="component" value="Unassembled WGS sequence"/>
</dbReference>
<name>A0AAD1Y7Q8_EUPCR</name>
<reference evidence="2" key="1">
    <citation type="submission" date="2023-07" db="EMBL/GenBank/DDBJ databases">
        <authorList>
            <consortium name="AG Swart"/>
            <person name="Singh M."/>
            <person name="Singh A."/>
            <person name="Seah K."/>
            <person name="Emmerich C."/>
        </authorList>
    </citation>
    <scope>NUCLEOTIDE SEQUENCE</scope>
    <source>
        <strain evidence="2">DP1</strain>
    </source>
</reference>
<dbReference type="InterPro" id="IPR039031">
    <property type="entry name" value="Mucolipin"/>
</dbReference>
<dbReference type="AlphaFoldDB" id="A0AAD1Y7Q8"/>
<evidence type="ECO:0000313" key="3">
    <source>
        <dbReference type="Proteomes" id="UP001295684"/>
    </source>
</evidence>
<keyword evidence="3" id="KW-1185">Reference proteome</keyword>
<evidence type="ECO:0008006" key="4">
    <source>
        <dbReference type="Google" id="ProtNLM"/>
    </source>
</evidence>
<feature type="transmembrane region" description="Helical" evidence="1">
    <location>
        <begin position="301"/>
        <end position="324"/>
    </location>
</feature>
<gene>
    <name evidence="2" type="ORF">ECRASSUSDP1_LOCUS27953</name>
</gene>